<keyword evidence="1" id="KW-0805">Transcription regulation</keyword>
<dbReference type="Gene3D" id="6.10.250.690">
    <property type="match status" value="1"/>
</dbReference>
<organism evidence="8 9">
    <name type="scientific">Salinicola corii</name>
    <dbReference type="NCBI Taxonomy" id="2606937"/>
    <lineage>
        <taxon>Bacteria</taxon>
        <taxon>Pseudomonadati</taxon>
        <taxon>Pseudomonadota</taxon>
        <taxon>Gammaproteobacteria</taxon>
        <taxon>Oceanospirillales</taxon>
        <taxon>Halomonadaceae</taxon>
        <taxon>Salinicola</taxon>
    </lineage>
</organism>
<dbReference type="InterPro" id="IPR036388">
    <property type="entry name" value="WH-like_DNA-bd_sf"/>
</dbReference>
<protein>
    <submittedName>
        <fullName evidence="8">Response regulator transcription factor</fullName>
    </submittedName>
</protein>
<dbReference type="Pfam" id="PF00486">
    <property type="entry name" value="Trans_reg_C"/>
    <property type="match status" value="1"/>
</dbReference>
<reference evidence="8 9" key="1">
    <citation type="submission" date="2019-08" db="EMBL/GenBank/DDBJ databases">
        <title>Bioinformatics analysis of the strain L3 and L5.</title>
        <authorList>
            <person name="Li X."/>
        </authorList>
    </citation>
    <scope>NUCLEOTIDE SEQUENCE [LARGE SCALE GENOMIC DNA]</scope>
    <source>
        <strain evidence="8 9">L3</strain>
    </source>
</reference>
<dbReference type="EMBL" id="VTPX01000017">
    <property type="protein sequence ID" value="KAA0015791.1"/>
    <property type="molecule type" value="Genomic_DNA"/>
</dbReference>
<evidence type="ECO:0000313" key="9">
    <source>
        <dbReference type="Proteomes" id="UP000466024"/>
    </source>
</evidence>
<keyword evidence="9" id="KW-1185">Reference proteome</keyword>
<dbReference type="GO" id="GO:0032993">
    <property type="term" value="C:protein-DNA complex"/>
    <property type="evidence" value="ECO:0007669"/>
    <property type="project" value="TreeGrafter"/>
</dbReference>
<dbReference type="AlphaFoldDB" id="A0A640WAX6"/>
<evidence type="ECO:0000256" key="4">
    <source>
        <dbReference type="PROSITE-ProRule" id="PRU00169"/>
    </source>
</evidence>
<dbReference type="PROSITE" id="PS51755">
    <property type="entry name" value="OMPR_PHOB"/>
    <property type="match status" value="1"/>
</dbReference>
<dbReference type="InterPro" id="IPR039420">
    <property type="entry name" value="WalR-like"/>
</dbReference>
<evidence type="ECO:0000256" key="3">
    <source>
        <dbReference type="ARBA" id="ARBA00023163"/>
    </source>
</evidence>
<dbReference type="PANTHER" id="PTHR48111:SF67">
    <property type="entry name" value="TRANSCRIPTIONAL REGULATORY PROTEIN TCTD"/>
    <property type="match status" value="1"/>
</dbReference>
<dbReference type="GO" id="GO:0005829">
    <property type="term" value="C:cytosol"/>
    <property type="evidence" value="ECO:0007669"/>
    <property type="project" value="TreeGrafter"/>
</dbReference>
<keyword evidence="4" id="KW-0597">Phosphoprotein</keyword>
<proteinExistence type="predicted"/>
<dbReference type="GO" id="GO:0000156">
    <property type="term" value="F:phosphorelay response regulator activity"/>
    <property type="evidence" value="ECO:0007669"/>
    <property type="project" value="TreeGrafter"/>
</dbReference>
<dbReference type="Proteomes" id="UP000466024">
    <property type="component" value="Unassembled WGS sequence"/>
</dbReference>
<feature type="domain" description="Response regulatory" evidence="6">
    <location>
        <begin position="2"/>
        <end position="115"/>
    </location>
</feature>
<comment type="caution">
    <text evidence="8">The sequence shown here is derived from an EMBL/GenBank/DDBJ whole genome shotgun (WGS) entry which is preliminary data.</text>
</comment>
<dbReference type="GO" id="GO:0000976">
    <property type="term" value="F:transcription cis-regulatory region binding"/>
    <property type="evidence" value="ECO:0007669"/>
    <property type="project" value="TreeGrafter"/>
</dbReference>
<sequence length="220" mass="24616">MNVLLVESDLVLGRGIKATHDREGYRVTWLTEGKQVLQQVLSESFLLLILDLELSDVDGLGVLREVRSHSLLPIMTLTLGGDVETHILGLDAGADDYIVEPCSSQPLLDRIRVLTQRAGEKSNQQLSMGRLSISELGHQVVWNGAPISLGRREFSLLLELARHRDVVMSRIDLERLLYTNDEEIGSNALEVHIHHLRRKLDKQLIVTIRGVGYCLDSRAA</sequence>
<gene>
    <name evidence="8" type="ORF">F0A16_19535</name>
</gene>
<dbReference type="InterPro" id="IPR001867">
    <property type="entry name" value="OmpR/PhoB-type_DNA-bd"/>
</dbReference>
<dbReference type="Gene3D" id="1.10.10.10">
    <property type="entry name" value="Winged helix-like DNA-binding domain superfamily/Winged helix DNA-binding domain"/>
    <property type="match status" value="1"/>
</dbReference>
<dbReference type="Gene3D" id="3.40.50.2300">
    <property type="match status" value="1"/>
</dbReference>
<feature type="domain" description="OmpR/PhoB-type" evidence="7">
    <location>
        <begin position="123"/>
        <end position="217"/>
    </location>
</feature>
<dbReference type="CDD" id="cd00383">
    <property type="entry name" value="trans_reg_C"/>
    <property type="match status" value="1"/>
</dbReference>
<accession>A0A640WAX6</accession>
<feature type="DNA-binding region" description="OmpR/PhoB-type" evidence="5">
    <location>
        <begin position="123"/>
        <end position="217"/>
    </location>
</feature>
<evidence type="ECO:0000259" key="7">
    <source>
        <dbReference type="PROSITE" id="PS51755"/>
    </source>
</evidence>
<evidence type="ECO:0000256" key="2">
    <source>
        <dbReference type="ARBA" id="ARBA00023125"/>
    </source>
</evidence>
<dbReference type="PROSITE" id="PS50110">
    <property type="entry name" value="RESPONSE_REGULATORY"/>
    <property type="match status" value="1"/>
</dbReference>
<evidence type="ECO:0000256" key="5">
    <source>
        <dbReference type="PROSITE-ProRule" id="PRU01091"/>
    </source>
</evidence>
<dbReference type="SMART" id="SM00448">
    <property type="entry name" value="REC"/>
    <property type="match status" value="1"/>
</dbReference>
<dbReference type="SMART" id="SM00862">
    <property type="entry name" value="Trans_reg_C"/>
    <property type="match status" value="1"/>
</dbReference>
<dbReference type="InterPro" id="IPR001789">
    <property type="entry name" value="Sig_transdc_resp-reg_receiver"/>
</dbReference>
<dbReference type="GO" id="GO:0006355">
    <property type="term" value="P:regulation of DNA-templated transcription"/>
    <property type="evidence" value="ECO:0007669"/>
    <property type="project" value="InterPro"/>
</dbReference>
<dbReference type="InterPro" id="IPR011006">
    <property type="entry name" value="CheY-like_superfamily"/>
</dbReference>
<name>A0A640WAX6_9GAMM</name>
<dbReference type="PANTHER" id="PTHR48111">
    <property type="entry name" value="REGULATOR OF RPOS"/>
    <property type="match status" value="1"/>
</dbReference>
<feature type="modified residue" description="4-aspartylphosphate" evidence="4">
    <location>
        <position position="51"/>
    </location>
</feature>
<keyword evidence="3" id="KW-0804">Transcription</keyword>
<evidence type="ECO:0000259" key="6">
    <source>
        <dbReference type="PROSITE" id="PS50110"/>
    </source>
</evidence>
<dbReference type="SUPFAM" id="SSF52172">
    <property type="entry name" value="CheY-like"/>
    <property type="match status" value="1"/>
</dbReference>
<evidence type="ECO:0000313" key="8">
    <source>
        <dbReference type="EMBL" id="KAA0015791.1"/>
    </source>
</evidence>
<dbReference type="Pfam" id="PF00072">
    <property type="entry name" value="Response_reg"/>
    <property type="match status" value="1"/>
</dbReference>
<evidence type="ECO:0000256" key="1">
    <source>
        <dbReference type="ARBA" id="ARBA00023015"/>
    </source>
</evidence>
<keyword evidence="2 5" id="KW-0238">DNA-binding</keyword>